<evidence type="ECO:0000313" key="2">
    <source>
        <dbReference type="EMBL" id="KAG8466994.1"/>
    </source>
</evidence>
<dbReference type="Proteomes" id="UP000751190">
    <property type="component" value="Unassembled WGS sequence"/>
</dbReference>
<accession>A0A8J5XNL5</accession>
<keyword evidence="3" id="KW-1185">Reference proteome</keyword>
<evidence type="ECO:0000313" key="3">
    <source>
        <dbReference type="Proteomes" id="UP000751190"/>
    </source>
</evidence>
<keyword evidence="1" id="KW-0472">Membrane</keyword>
<sequence>MTAVPRNAALTAAARLPVESAIVIASSPPPPPAPAPTVYSNRACTCLSSWTYDDKTYRGCDLDAPKSKRPWCILETSATERCGFALSGGSAHSGVDHARWDFCDDPAPPKAELQALDAPPQPLHARAAWRQRSGLATAVLIAGAFAVAAVAATSRALRPAPHAWQPAV</sequence>
<gene>
    <name evidence="2" type="ORF">KFE25_008373</name>
</gene>
<organism evidence="2 3">
    <name type="scientific">Diacronema lutheri</name>
    <name type="common">Unicellular marine alga</name>
    <name type="synonym">Monochrysis lutheri</name>
    <dbReference type="NCBI Taxonomy" id="2081491"/>
    <lineage>
        <taxon>Eukaryota</taxon>
        <taxon>Haptista</taxon>
        <taxon>Haptophyta</taxon>
        <taxon>Pavlovophyceae</taxon>
        <taxon>Pavlovales</taxon>
        <taxon>Pavlovaceae</taxon>
        <taxon>Diacronema</taxon>
    </lineage>
</organism>
<keyword evidence="1" id="KW-1133">Transmembrane helix</keyword>
<evidence type="ECO:0008006" key="4">
    <source>
        <dbReference type="Google" id="ProtNLM"/>
    </source>
</evidence>
<name>A0A8J5XNL5_DIALT</name>
<protein>
    <recommendedName>
        <fullName evidence="4">Fibronectin type-II domain-containing protein</fullName>
    </recommendedName>
</protein>
<proteinExistence type="predicted"/>
<keyword evidence="1" id="KW-0812">Transmembrane</keyword>
<reference evidence="2" key="1">
    <citation type="submission" date="2021-05" db="EMBL/GenBank/DDBJ databases">
        <title>The genome of the haptophyte Pavlova lutheri (Diacronema luteri, Pavlovales) - a model for lipid biosynthesis in eukaryotic algae.</title>
        <authorList>
            <person name="Hulatt C.J."/>
            <person name="Posewitz M.C."/>
        </authorList>
    </citation>
    <scope>NUCLEOTIDE SEQUENCE</scope>
    <source>
        <strain evidence="2">NIVA-4/92</strain>
    </source>
</reference>
<comment type="caution">
    <text evidence="2">The sequence shown here is derived from an EMBL/GenBank/DDBJ whole genome shotgun (WGS) entry which is preliminary data.</text>
</comment>
<dbReference type="EMBL" id="JAGTXO010000007">
    <property type="protein sequence ID" value="KAG8466994.1"/>
    <property type="molecule type" value="Genomic_DNA"/>
</dbReference>
<feature type="transmembrane region" description="Helical" evidence="1">
    <location>
        <begin position="134"/>
        <end position="152"/>
    </location>
</feature>
<dbReference type="AlphaFoldDB" id="A0A8J5XNL5"/>
<evidence type="ECO:0000256" key="1">
    <source>
        <dbReference type="SAM" id="Phobius"/>
    </source>
</evidence>